<organism evidence="3 4">
    <name type="scientific">Caballeronia sordidicola</name>
    <name type="common">Burkholderia sordidicola</name>
    <dbReference type="NCBI Taxonomy" id="196367"/>
    <lineage>
        <taxon>Bacteria</taxon>
        <taxon>Pseudomonadati</taxon>
        <taxon>Pseudomonadota</taxon>
        <taxon>Betaproteobacteria</taxon>
        <taxon>Burkholderiales</taxon>
        <taxon>Burkholderiaceae</taxon>
        <taxon>Caballeronia</taxon>
    </lineage>
</organism>
<dbReference type="Pfam" id="PF00497">
    <property type="entry name" value="SBP_bac_3"/>
    <property type="match status" value="1"/>
</dbReference>
<feature type="domain" description="Solute-binding protein family 3/N-terminal" evidence="2">
    <location>
        <begin position="50"/>
        <end position="277"/>
    </location>
</feature>
<dbReference type="Gene3D" id="3.40.190.10">
    <property type="entry name" value="Periplasmic binding protein-like II"/>
    <property type="match status" value="2"/>
</dbReference>
<dbReference type="InterPro" id="IPR001638">
    <property type="entry name" value="Solute-binding_3/MltF_N"/>
</dbReference>
<protein>
    <submittedName>
        <fullName evidence="3">Putative amino-acid-binding periplasmic (PBP) ABC transporter protein</fullName>
    </submittedName>
</protein>
<reference evidence="3 4" key="1">
    <citation type="submission" date="2017-03" db="EMBL/GenBank/DDBJ databases">
        <title>Genome analysis of strain PAMC 26577.</title>
        <authorList>
            <person name="Oh H.-M."/>
            <person name="Yang J.-A."/>
        </authorList>
    </citation>
    <scope>NUCLEOTIDE SEQUENCE [LARGE SCALE GENOMIC DNA]</scope>
    <source>
        <strain evidence="3 4">PAMC 26577</strain>
    </source>
</reference>
<evidence type="ECO:0000256" key="1">
    <source>
        <dbReference type="ARBA" id="ARBA00022729"/>
    </source>
</evidence>
<accession>A0A242MS62</accession>
<name>A0A242MS62_CABSO</name>
<dbReference type="SMART" id="SM00062">
    <property type="entry name" value="PBPb"/>
    <property type="match status" value="1"/>
</dbReference>
<keyword evidence="1" id="KW-0732">Signal</keyword>
<dbReference type="EMBL" id="NBTZ01000067">
    <property type="protein sequence ID" value="OTP74189.1"/>
    <property type="molecule type" value="Genomic_DNA"/>
</dbReference>
<proteinExistence type="predicted"/>
<gene>
    <name evidence="3" type="ORF">PAMC26577_16350</name>
</gene>
<evidence type="ECO:0000313" key="4">
    <source>
        <dbReference type="Proteomes" id="UP000195221"/>
    </source>
</evidence>
<sequence>MLFNDPGIHMNTLDRRKFITIAGGVSLAMALPSLAFAEGGTLADIRKRGKLTVGTEAAYEPYEFVENGKVVGYGHDILDYMASKLGVTLDQVNLPFQGLLPGLMTHKFDFVATSVGINPERAKRFAFSEPVGVVDTVLVVRSNDSAIAKAEDIAGHVVGTQMGSSSQPIAQAFDAQLKTKGAGYADIKLFQAYPDVMVALTNKTLDVGIMPSNVVAVLMKKEPGQFRVIGKIGEPKMLAWVANPQDLEIRTFINTSLTELTKSGQLAQMQKKWFGYTMNLPTSGYLPEGAV</sequence>
<dbReference type="AlphaFoldDB" id="A0A242MS62"/>
<evidence type="ECO:0000259" key="2">
    <source>
        <dbReference type="SMART" id="SM00062"/>
    </source>
</evidence>
<dbReference type="Proteomes" id="UP000195221">
    <property type="component" value="Unassembled WGS sequence"/>
</dbReference>
<comment type="caution">
    <text evidence="3">The sequence shown here is derived from an EMBL/GenBank/DDBJ whole genome shotgun (WGS) entry which is preliminary data.</text>
</comment>
<dbReference type="SUPFAM" id="SSF53850">
    <property type="entry name" value="Periplasmic binding protein-like II"/>
    <property type="match status" value="1"/>
</dbReference>
<dbReference type="InterPro" id="IPR006311">
    <property type="entry name" value="TAT_signal"/>
</dbReference>
<dbReference type="PANTHER" id="PTHR35936:SF17">
    <property type="entry name" value="ARGININE-BINDING EXTRACELLULAR PROTEIN ARTP"/>
    <property type="match status" value="1"/>
</dbReference>
<dbReference type="PROSITE" id="PS51318">
    <property type="entry name" value="TAT"/>
    <property type="match status" value="1"/>
</dbReference>
<dbReference type="PANTHER" id="PTHR35936">
    <property type="entry name" value="MEMBRANE-BOUND LYTIC MUREIN TRANSGLYCOSYLASE F"/>
    <property type="match status" value="1"/>
</dbReference>
<evidence type="ECO:0000313" key="3">
    <source>
        <dbReference type="EMBL" id="OTP74189.1"/>
    </source>
</evidence>